<dbReference type="Proteomes" id="UP001596036">
    <property type="component" value="Unassembled WGS sequence"/>
</dbReference>
<dbReference type="CDD" id="cd03429">
    <property type="entry name" value="NUDIX_NADH_pyrophosphatase_Nudt13"/>
    <property type="match status" value="1"/>
</dbReference>
<evidence type="ECO:0000256" key="7">
    <source>
        <dbReference type="ARBA" id="ARBA00022842"/>
    </source>
</evidence>
<dbReference type="InterPro" id="IPR015797">
    <property type="entry name" value="NUDIX_hydrolase-like_dom_sf"/>
</dbReference>
<dbReference type="InterPro" id="IPR050241">
    <property type="entry name" value="NAD-cap_RNA_hydrolase_NudC"/>
</dbReference>
<name>A0ABW0SR62_9GAMM</name>
<dbReference type="Pfam" id="PF00293">
    <property type="entry name" value="NUDIX"/>
    <property type="match status" value="1"/>
</dbReference>
<feature type="domain" description="Nudix hydrolase" evidence="10">
    <location>
        <begin position="163"/>
        <end position="286"/>
    </location>
</feature>
<evidence type="ECO:0000256" key="1">
    <source>
        <dbReference type="ARBA" id="ARBA00001946"/>
    </source>
</evidence>
<comment type="similarity">
    <text evidence="3">Belongs to the Nudix hydrolase family. NudC subfamily.</text>
</comment>
<dbReference type="InterPro" id="IPR049734">
    <property type="entry name" value="NudC-like_C"/>
</dbReference>
<comment type="cofactor">
    <cofactor evidence="2">
        <name>Zn(2+)</name>
        <dbReference type="ChEBI" id="CHEBI:29105"/>
    </cofactor>
</comment>
<proteinExistence type="inferred from homology"/>
<evidence type="ECO:0000256" key="6">
    <source>
        <dbReference type="ARBA" id="ARBA00022801"/>
    </source>
</evidence>
<evidence type="ECO:0000256" key="4">
    <source>
        <dbReference type="ARBA" id="ARBA00012381"/>
    </source>
</evidence>
<gene>
    <name evidence="11" type="primary">nudC</name>
    <name evidence="11" type="ORF">ACFPN1_13625</name>
</gene>
<dbReference type="SUPFAM" id="SSF55811">
    <property type="entry name" value="Nudix"/>
    <property type="match status" value="1"/>
</dbReference>
<organism evidence="11 12">
    <name type="scientific">Lysobacter yangpyeongensis</name>
    <dbReference type="NCBI Taxonomy" id="346182"/>
    <lineage>
        <taxon>Bacteria</taxon>
        <taxon>Pseudomonadati</taxon>
        <taxon>Pseudomonadota</taxon>
        <taxon>Gammaproteobacteria</taxon>
        <taxon>Lysobacterales</taxon>
        <taxon>Lysobacteraceae</taxon>
        <taxon>Lysobacter</taxon>
    </lineage>
</organism>
<comment type="caution">
    <text evidence="11">The sequence shown here is derived from an EMBL/GenBank/DDBJ whole genome shotgun (WGS) entry which is preliminary data.</text>
</comment>
<evidence type="ECO:0000256" key="3">
    <source>
        <dbReference type="ARBA" id="ARBA00009595"/>
    </source>
</evidence>
<evidence type="ECO:0000313" key="11">
    <source>
        <dbReference type="EMBL" id="MFC5571100.1"/>
    </source>
</evidence>
<evidence type="ECO:0000313" key="12">
    <source>
        <dbReference type="Proteomes" id="UP001596036"/>
    </source>
</evidence>
<dbReference type="InterPro" id="IPR015375">
    <property type="entry name" value="NADH_PPase-like_N"/>
</dbReference>
<dbReference type="Gene3D" id="3.90.79.10">
    <property type="entry name" value="Nucleoside Triphosphate Pyrophosphohydrolase"/>
    <property type="match status" value="1"/>
</dbReference>
<evidence type="ECO:0000256" key="5">
    <source>
        <dbReference type="ARBA" id="ARBA00022723"/>
    </source>
</evidence>
<keyword evidence="6 11" id="KW-0378">Hydrolase</keyword>
<reference evidence="12" key="1">
    <citation type="journal article" date="2019" name="Int. J. Syst. Evol. Microbiol.">
        <title>The Global Catalogue of Microorganisms (GCM) 10K type strain sequencing project: providing services to taxonomists for standard genome sequencing and annotation.</title>
        <authorList>
            <consortium name="The Broad Institute Genomics Platform"/>
            <consortium name="The Broad Institute Genome Sequencing Center for Infectious Disease"/>
            <person name="Wu L."/>
            <person name="Ma J."/>
        </authorList>
    </citation>
    <scope>NUCLEOTIDE SEQUENCE [LARGE SCALE GENOMIC DNA]</scope>
    <source>
        <strain evidence="12">KACC 11407</strain>
    </source>
</reference>
<dbReference type="GO" id="GO:0016787">
    <property type="term" value="F:hydrolase activity"/>
    <property type="evidence" value="ECO:0007669"/>
    <property type="project" value="UniProtKB-KW"/>
</dbReference>
<keyword evidence="7" id="KW-0460">Magnesium</keyword>
<dbReference type="PANTHER" id="PTHR42904">
    <property type="entry name" value="NUDIX HYDROLASE, NUDC SUBFAMILY"/>
    <property type="match status" value="1"/>
</dbReference>
<protein>
    <recommendedName>
        <fullName evidence="4">NAD(+) diphosphatase</fullName>
        <ecNumber evidence="4">3.6.1.22</ecNumber>
    </recommendedName>
</protein>
<dbReference type="Pfam" id="PF09296">
    <property type="entry name" value="NUDIX-like"/>
    <property type="match status" value="1"/>
</dbReference>
<keyword evidence="5" id="KW-0479">Metal-binding</keyword>
<dbReference type="RefSeq" id="WP_386755666.1">
    <property type="nucleotide sequence ID" value="NZ_JBHSNM010000005.1"/>
</dbReference>
<comment type="cofactor">
    <cofactor evidence="1">
        <name>Mg(2+)</name>
        <dbReference type="ChEBI" id="CHEBI:18420"/>
    </cofactor>
</comment>
<comment type="catalytic activity">
    <reaction evidence="9">
        <text>a 5'-end NAD(+)-phospho-ribonucleoside in mRNA + H2O = a 5'-end phospho-adenosine-phospho-ribonucleoside in mRNA + beta-nicotinamide D-ribonucleotide + 2 H(+)</text>
        <dbReference type="Rhea" id="RHEA:60876"/>
        <dbReference type="Rhea" id="RHEA-COMP:15698"/>
        <dbReference type="Rhea" id="RHEA-COMP:15719"/>
        <dbReference type="ChEBI" id="CHEBI:14649"/>
        <dbReference type="ChEBI" id="CHEBI:15377"/>
        <dbReference type="ChEBI" id="CHEBI:15378"/>
        <dbReference type="ChEBI" id="CHEBI:144029"/>
        <dbReference type="ChEBI" id="CHEBI:144051"/>
    </reaction>
    <physiologicalReaction direction="left-to-right" evidence="9">
        <dbReference type="Rhea" id="RHEA:60877"/>
    </physiologicalReaction>
</comment>
<evidence type="ECO:0000256" key="9">
    <source>
        <dbReference type="ARBA" id="ARBA00023679"/>
    </source>
</evidence>
<dbReference type="PROSITE" id="PS00893">
    <property type="entry name" value="NUDIX_BOX"/>
    <property type="match status" value="1"/>
</dbReference>
<evidence type="ECO:0000256" key="2">
    <source>
        <dbReference type="ARBA" id="ARBA00001947"/>
    </source>
</evidence>
<sequence>MPAAPFAFVETDAVRAALDRADHLRNDNDALTKLWPNARVVLLDENGLAYADEQRRLLAPTGMRLSEGPGGTGAAVFLGIDANGQGWFALDAALTAFQASQRIDLRSAATHWPHFDASVFAQARAVQHWRQRHRHCGACGAALTYSRGGWLGTCTQCKSEHYPRTDPAVIVAVSDGERLLLGRQSVWPARRYSTLAGFVEPGESLEHTVAREVFEETGVRVKSCRYLASQPWPFPSSLMLGFVADAHPDTPRISDELEDARWFTREEILEAQAREADPARDDGTGLLVSPRLSIARWLIDLWVEGVR</sequence>
<dbReference type="NCBIfam" id="NF001299">
    <property type="entry name" value="PRK00241.1"/>
    <property type="match status" value="1"/>
</dbReference>
<dbReference type="EC" id="3.6.1.22" evidence="4"/>
<evidence type="ECO:0000259" key="10">
    <source>
        <dbReference type="PROSITE" id="PS51462"/>
    </source>
</evidence>
<evidence type="ECO:0000256" key="8">
    <source>
        <dbReference type="ARBA" id="ARBA00023027"/>
    </source>
</evidence>
<accession>A0ABW0SR62</accession>
<dbReference type="PROSITE" id="PS51462">
    <property type="entry name" value="NUDIX"/>
    <property type="match status" value="1"/>
</dbReference>
<dbReference type="Gene3D" id="3.90.79.20">
    <property type="match status" value="1"/>
</dbReference>
<keyword evidence="8" id="KW-0520">NAD</keyword>
<keyword evidence="12" id="KW-1185">Reference proteome</keyword>
<dbReference type="PANTHER" id="PTHR42904:SF6">
    <property type="entry name" value="NAD-CAPPED RNA HYDROLASE NUDT12"/>
    <property type="match status" value="1"/>
</dbReference>
<dbReference type="EMBL" id="JBHSNM010000005">
    <property type="protein sequence ID" value="MFC5571100.1"/>
    <property type="molecule type" value="Genomic_DNA"/>
</dbReference>
<dbReference type="InterPro" id="IPR020084">
    <property type="entry name" value="NUDIX_hydrolase_CS"/>
</dbReference>
<dbReference type="InterPro" id="IPR000086">
    <property type="entry name" value="NUDIX_hydrolase_dom"/>
</dbReference>